<evidence type="ECO:0000313" key="1">
    <source>
        <dbReference type="EMBL" id="QDL54863.1"/>
    </source>
</evidence>
<gene>
    <name evidence="1" type="ORF">EXZ61_12180</name>
</gene>
<proteinExistence type="predicted"/>
<reference evidence="2" key="2">
    <citation type="journal article" date="2020" name="Int. J. Syst. Evol. Microbiol.">
        <title>Genomic insights into a novel species Rhodoferax aquaticus sp. nov., isolated from freshwater.</title>
        <authorList>
            <person name="Li T."/>
            <person name="Zhuo Y."/>
            <person name="Jin C.Z."/>
            <person name="Wu X."/>
            <person name="Ko S.R."/>
            <person name="Jin F.J."/>
            <person name="Ahn C.Y."/>
            <person name="Oh H.M."/>
            <person name="Lee H.G."/>
            <person name="Jin L."/>
        </authorList>
    </citation>
    <scope>NUCLEOTIDE SEQUENCE [LARGE SCALE GENOMIC DNA]</scope>
    <source>
        <strain evidence="2">Gr-4</strain>
    </source>
</reference>
<keyword evidence="2" id="KW-1185">Reference proteome</keyword>
<dbReference type="PANTHER" id="PTHR35271">
    <property type="entry name" value="ABC TRANSPORTER, SUBSTRATE-BINDING LIPOPROTEIN-RELATED"/>
    <property type="match status" value="1"/>
</dbReference>
<protein>
    <recommendedName>
        <fullName evidence="3">ABC transporter substrate-binding protein</fullName>
    </recommendedName>
</protein>
<dbReference type="Proteomes" id="UP000317365">
    <property type="component" value="Chromosome"/>
</dbReference>
<evidence type="ECO:0008006" key="3">
    <source>
        <dbReference type="Google" id="ProtNLM"/>
    </source>
</evidence>
<sequence>MQMYLTEMAIESFSLTNGYSFQCAMSIRAKHMHWFRWACSGLLMLLGCLVASQAAHAASVVWVVCSDRSTQYEATVAAITAELENGGVARSEVVVAYLSDPGTIDPSVLNSGKLIITLGSEALAKTLVRDVRVPVLATLIPRGSFESLVKEPIRKPQAPVYALYLDQPFGRQLDLLHLALPHAKRVGVIWGNGSAGNQLALAASAQSRGMDLVVGRAAPDGSLAQGLRTITDDAQVLLAIADPSVFNSATLPNILLATYRAQIPVLAFSQAYVKAGALLSLYSTPEQIGFQAGALARSVLGGANLSHGQYLQEYTVGVNEHVARSLGLTLDAAQLSERLKRLERKP</sequence>
<evidence type="ECO:0000313" key="2">
    <source>
        <dbReference type="Proteomes" id="UP000317365"/>
    </source>
</evidence>
<accession>A0A515EQC2</accession>
<dbReference type="Pfam" id="PF04392">
    <property type="entry name" value="ABC_sub_bind"/>
    <property type="match status" value="1"/>
</dbReference>
<dbReference type="InterPro" id="IPR007487">
    <property type="entry name" value="ABC_transpt-TYRBP-like"/>
</dbReference>
<organism evidence="1 2">
    <name type="scientific">Rhodoferax aquaticus</name>
    <dbReference type="NCBI Taxonomy" id="2527691"/>
    <lineage>
        <taxon>Bacteria</taxon>
        <taxon>Pseudomonadati</taxon>
        <taxon>Pseudomonadota</taxon>
        <taxon>Betaproteobacteria</taxon>
        <taxon>Burkholderiales</taxon>
        <taxon>Comamonadaceae</taxon>
        <taxon>Rhodoferax</taxon>
    </lineage>
</organism>
<dbReference type="AlphaFoldDB" id="A0A515EQC2"/>
<dbReference type="PANTHER" id="PTHR35271:SF1">
    <property type="entry name" value="ABC TRANSPORTER, SUBSTRATE-BINDING LIPOPROTEIN"/>
    <property type="match status" value="1"/>
</dbReference>
<dbReference type="Gene3D" id="3.40.50.2300">
    <property type="match status" value="2"/>
</dbReference>
<dbReference type="EMBL" id="CP036282">
    <property type="protein sequence ID" value="QDL54863.1"/>
    <property type="molecule type" value="Genomic_DNA"/>
</dbReference>
<reference evidence="2" key="1">
    <citation type="submission" date="2019-02" db="EMBL/GenBank/DDBJ databases">
        <title>Complete genome sequence of Rhodoferax sp. Gr-4.</title>
        <authorList>
            <person name="Jin L."/>
        </authorList>
    </citation>
    <scope>NUCLEOTIDE SEQUENCE [LARGE SCALE GENOMIC DNA]</scope>
    <source>
        <strain evidence="2">Gr-4</strain>
    </source>
</reference>
<dbReference type="KEGG" id="rhg:EXZ61_12180"/>
<name>A0A515EQC2_9BURK</name>